<organism evidence="6 7">
    <name type="scientific">Fusobacterium animalis</name>
    <dbReference type="NCBI Taxonomy" id="76859"/>
    <lineage>
        <taxon>Bacteria</taxon>
        <taxon>Fusobacteriati</taxon>
        <taxon>Fusobacteriota</taxon>
        <taxon>Fusobacteriia</taxon>
        <taxon>Fusobacteriales</taxon>
        <taxon>Fusobacteriaceae</taxon>
        <taxon>Fusobacterium</taxon>
    </lineage>
</organism>
<dbReference type="GO" id="GO:0003700">
    <property type="term" value="F:DNA-binding transcription factor activity"/>
    <property type="evidence" value="ECO:0007669"/>
    <property type="project" value="TreeGrafter"/>
</dbReference>
<dbReference type="Gene3D" id="1.10.10.10">
    <property type="entry name" value="Winged helix-like DNA-binding domain superfamily/Winged helix DNA-binding domain"/>
    <property type="match status" value="1"/>
</dbReference>
<dbReference type="InterPro" id="IPR050707">
    <property type="entry name" value="HTH_MetabolicPath_Reg"/>
</dbReference>
<evidence type="ECO:0000256" key="3">
    <source>
        <dbReference type="ARBA" id="ARBA00023163"/>
    </source>
</evidence>
<protein>
    <submittedName>
        <fullName evidence="6">IclR family transcriptional regulator</fullName>
    </submittedName>
</protein>
<dbReference type="PANTHER" id="PTHR30136">
    <property type="entry name" value="HELIX-TURN-HELIX TRANSCRIPTIONAL REGULATOR, ICLR FAMILY"/>
    <property type="match status" value="1"/>
</dbReference>
<dbReference type="AlphaFoldDB" id="A0A2G9FLN3"/>
<gene>
    <name evidence="6" type="ORF">CI114_07275</name>
</gene>
<feature type="domain" description="IclR-ED" evidence="5">
    <location>
        <begin position="72"/>
        <end position="253"/>
    </location>
</feature>
<evidence type="ECO:0000313" key="7">
    <source>
        <dbReference type="Proteomes" id="UP000230719"/>
    </source>
</evidence>
<proteinExistence type="predicted"/>
<sequence>MNYKERKMSVKSAERVLEIFNLLAENPMGLTCKEISQKLGYAASSTFELLKTLEENNYLLVNENKKYFLGMMLIRLGNIVSENLDLKKIIKPHLLEIMNTFLETTFLGMITENNIIYIDKVQSNQTVSTNANIGSIKPAYCTGLGKIILANMKEDKLNQLLNTIKFEKYTKNTIIDKGKLKEELKKYKKKGYAIDNEEIEEGLWCLAVPIYDSSFEVKMAISISGPKERMLSKKEKIKEFMLKKSKEISKLLV</sequence>
<evidence type="ECO:0000259" key="4">
    <source>
        <dbReference type="PROSITE" id="PS51077"/>
    </source>
</evidence>
<dbReference type="PROSITE" id="PS51077">
    <property type="entry name" value="HTH_ICLR"/>
    <property type="match status" value="1"/>
</dbReference>
<reference evidence="6 7" key="1">
    <citation type="submission" date="2017-08" db="EMBL/GenBank/DDBJ databases">
        <title>Analysis of Fusobacterium persistence and antibiotic response in human colorectal.</title>
        <authorList>
            <person name="Bullman S."/>
        </authorList>
    </citation>
    <scope>NUCLEOTIDE SEQUENCE [LARGE SCALE GENOMIC DNA]</scope>
    <source>
        <strain evidence="6 7">P2_CP</strain>
    </source>
</reference>
<dbReference type="EMBL" id="NPND01000021">
    <property type="protein sequence ID" value="PIM90042.1"/>
    <property type="molecule type" value="Genomic_DNA"/>
</dbReference>
<dbReference type="SMART" id="SM00346">
    <property type="entry name" value="HTH_ICLR"/>
    <property type="match status" value="1"/>
</dbReference>
<name>A0A2G9FLN3_9FUSO</name>
<keyword evidence="2" id="KW-0238">DNA-binding</keyword>
<evidence type="ECO:0000313" key="6">
    <source>
        <dbReference type="EMBL" id="PIM90042.1"/>
    </source>
</evidence>
<dbReference type="Pfam" id="PF09339">
    <property type="entry name" value="HTH_IclR"/>
    <property type="match status" value="1"/>
</dbReference>
<dbReference type="Pfam" id="PF01614">
    <property type="entry name" value="IclR_C"/>
    <property type="match status" value="1"/>
</dbReference>
<dbReference type="SUPFAM" id="SSF46785">
    <property type="entry name" value="Winged helix' DNA-binding domain"/>
    <property type="match status" value="1"/>
</dbReference>
<dbReference type="GO" id="GO:0003677">
    <property type="term" value="F:DNA binding"/>
    <property type="evidence" value="ECO:0007669"/>
    <property type="project" value="UniProtKB-KW"/>
</dbReference>
<keyword evidence="3" id="KW-0804">Transcription</keyword>
<dbReference type="Gene3D" id="3.30.450.40">
    <property type="match status" value="1"/>
</dbReference>
<keyword evidence="1" id="KW-0805">Transcription regulation</keyword>
<dbReference type="InterPro" id="IPR005471">
    <property type="entry name" value="Tscrpt_reg_IclR_N"/>
</dbReference>
<evidence type="ECO:0000259" key="5">
    <source>
        <dbReference type="PROSITE" id="PS51078"/>
    </source>
</evidence>
<dbReference type="InterPro" id="IPR036388">
    <property type="entry name" value="WH-like_DNA-bd_sf"/>
</dbReference>
<feature type="domain" description="HTH iclR-type" evidence="4">
    <location>
        <begin position="10"/>
        <end position="71"/>
    </location>
</feature>
<dbReference type="Proteomes" id="UP000230719">
    <property type="component" value="Unassembled WGS sequence"/>
</dbReference>
<dbReference type="InterPro" id="IPR014757">
    <property type="entry name" value="Tscrpt_reg_IclR_C"/>
</dbReference>
<dbReference type="GO" id="GO:0045892">
    <property type="term" value="P:negative regulation of DNA-templated transcription"/>
    <property type="evidence" value="ECO:0007669"/>
    <property type="project" value="TreeGrafter"/>
</dbReference>
<dbReference type="InterPro" id="IPR029016">
    <property type="entry name" value="GAF-like_dom_sf"/>
</dbReference>
<dbReference type="InterPro" id="IPR036390">
    <property type="entry name" value="WH_DNA-bd_sf"/>
</dbReference>
<evidence type="ECO:0000256" key="2">
    <source>
        <dbReference type="ARBA" id="ARBA00023125"/>
    </source>
</evidence>
<dbReference type="PROSITE" id="PS51078">
    <property type="entry name" value="ICLR_ED"/>
    <property type="match status" value="1"/>
</dbReference>
<dbReference type="PANTHER" id="PTHR30136:SF35">
    <property type="entry name" value="HTH-TYPE TRANSCRIPTIONAL REGULATOR RV1719"/>
    <property type="match status" value="1"/>
</dbReference>
<comment type="caution">
    <text evidence="6">The sequence shown here is derived from an EMBL/GenBank/DDBJ whole genome shotgun (WGS) entry which is preliminary data.</text>
</comment>
<evidence type="ECO:0000256" key="1">
    <source>
        <dbReference type="ARBA" id="ARBA00023015"/>
    </source>
</evidence>
<accession>A0A2G9FLN3</accession>
<dbReference type="SUPFAM" id="SSF55781">
    <property type="entry name" value="GAF domain-like"/>
    <property type="match status" value="1"/>
</dbReference>